<dbReference type="Pfam" id="PF01300">
    <property type="entry name" value="Sua5_yciO_yrdC"/>
    <property type="match status" value="1"/>
</dbReference>
<gene>
    <name evidence="12" type="ordered locus">Acry_0328</name>
</gene>
<keyword evidence="13" id="KW-1185">Reference proteome</keyword>
<name>A5FVC3_ACICJ</name>
<dbReference type="InterPro" id="IPR041440">
    <property type="entry name" value="HypF_C"/>
</dbReference>
<dbReference type="AlphaFoldDB" id="A5FVC3"/>
<dbReference type="KEGG" id="acr:Acry_0328"/>
<dbReference type="InterPro" id="IPR011125">
    <property type="entry name" value="Znf_HypF"/>
</dbReference>
<dbReference type="GO" id="GO:0003998">
    <property type="term" value="F:acylphosphatase activity"/>
    <property type="evidence" value="ECO:0007669"/>
    <property type="project" value="UniProtKB-EC"/>
</dbReference>
<keyword evidence="3" id="KW-0436">Ligase</keyword>
<dbReference type="Gene3D" id="3.30.420.360">
    <property type="match status" value="1"/>
</dbReference>
<dbReference type="eggNOG" id="COG0068">
    <property type="taxonomic scope" value="Bacteria"/>
</dbReference>
<dbReference type="PANTHER" id="PTHR42959">
    <property type="entry name" value="CARBAMOYLTRANSFERASE"/>
    <property type="match status" value="1"/>
</dbReference>
<keyword evidence="5" id="KW-0863">Zinc-finger</keyword>
<dbReference type="PROSITE" id="PS00150">
    <property type="entry name" value="ACYLPHOSPHATASE_1"/>
    <property type="match status" value="1"/>
</dbReference>
<dbReference type="PIRSF" id="PIRSF006256">
    <property type="entry name" value="CMPcnvr_hdrg_mat"/>
    <property type="match status" value="1"/>
</dbReference>
<dbReference type="Pfam" id="PF07503">
    <property type="entry name" value="zf-HYPF"/>
    <property type="match status" value="2"/>
</dbReference>
<dbReference type="Gene3D" id="3.30.110.120">
    <property type="match status" value="1"/>
</dbReference>
<sequence>MPALRIELGGRVQGVGFRPFVYRLARRHGVSGWVRNGLGTVEILAAADPAILDRFTAALLAEAPPTARPGLLGVTPVAEAVEPGFSIRDSAATEGARPAFPPDLAPCPDCLRELADRSDRRAGYPFINCTQCGPRYSLIRRLPYDRANTAMAGFPLCPACRAEYADPLNRRFHAEPVACPDCGPYCRFEAAGAPSAAGEAALAAGLAALRRGLIVAVRGVGGYHLLCDAADQAAVAALRHRKSRPDKPFAVLFPDDARTLDSCVAADAAARAALRGPARPILLLPRRPGAPLAPAIAPGFGTIGAMLADSPLHHLLAEGFGAPLVATSANRSGEPMLTDPDAAAAALAGIADAFLHHDRPIERPVDDSVLRIIDGAPRILRAGRGLCPIERTLPFRLAEPVLALGGHMKSTIALGFADRVVISPHLGDLDDPAALAGLARMAADLQSLYGIAPRRLLVDAHPGYASTRWARAEARARGLDIVPVWHHHAHASALAGEMAPGAAPLLVLTWDGVGLGPDGTLWGGEALLGRPGAWRRVARFRPFRLQGGDAASRAPWRSAAALCWAAGIDPPAGLLPEQGAGIARAAWARDLNCHRTGAAGRLFDAAAALLGLCRVASFEGQGPALLESLADTADDITGPAPGLPLADAADGVIEADWSAALPALLDASVPAARRAAAFHATMAATALAIAETVRRRHGVAAIGLAGGVFQNRNLVERLAPALRAAGFATLFGEAIACNDAGLSFGQIIEYGGRA</sequence>
<dbReference type="PROSITE" id="PS51163">
    <property type="entry name" value="YRDC"/>
    <property type="match status" value="1"/>
</dbReference>
<dbReference type="InterPro" id="IPR017945">
    <property type="entry name" value="DHBP_synth_RibB-like_a/b_dom"/>
</dbReference>
<evidence type="ECO:0000256" key="7">
    <source>
        <dbReference type="ARBA" id="ARBA00048220"/>
    </source>
</evidence>
<dbReference type="STRING" id="349163.Acry_0328"/>
<evidence type="ECO:0000256" key="1">
    <source>
        <dbReference type="ARBA" id="ARBA00004711"/>
    </source>
</evidence>
<keyword evidence="6" id="KW-0862">Zinc</keyword>
<dbReference type="Gene3D" id="3.90.870.50">
    <property type="match status" value="1"/>
</dbReference>
<dbReference type="InterPro" id="IPR017968">
    <property type="entry name" value="Acylphosphatase_CS"/>
</dbReference>
<accession>A5FVC3</accession>
<comment type="pathway">
    <text evidence="1 8">Protein modification; [NiFe] hydrogenase maturation.</text>
</comment>
<dbReference type="GO" id="GO:0016743">
    <property type="term" value="F:carboxyl- or carbamoyltransferase activity"/>
    <property type="evidence" value="ECO:0007669"/>
    <property type="project" value="UniProtKB-UniRule"/>
</dbReference>
<evidence type="ECO:0000256" key="4">
    <source>
        <dbReference type="ARBA" id="ARBA00022723"/>
    </source>
</evidence>
<evidence type="ECO:0000256" key="3">
    <source>
        <dbReference type="ARBA" id="ARBA00022598"/>
    </source>
</evidence>
<dbReference type="GO" id="GO:0016874">
    <property type="term" value="F:ligase activity"/>
    <property type="evidence" value="ECO:0007669"/>
    <property type="project" value="UniProtKB-UniRule"/>
</dbReference>
<dbReference type="PANTHER" id="PTHR42959:SF1">
    <property type="entry name" value="CARBAMOYLTRANSFERASE HYPF"/>
    <property type="match status" value="1"/>
</dbReference>
<comment type="function">
    <text evidence="8">Involved in the maturation of [NiFe] hydrogenases. Along with HypE, it catalyzes the synthesis of the CN ligands of the active site iron of [NiFe]-hydrogenases. HypF functions as a carbamoyl transferase using carbamoylphosphate as a substrate and transferring the carboxamido moiety in an ATP-dependent reaction to the thiolate of the C-terminal cysteine of HypE yielding a protein-S-carboxamide.</text>
</comment>
<dbReference type="Pfam" id="PF00708">
    <property type="entry name" value="Acylphosphatase"/>
    <property type="match status" value="1"/>
</dbReference>
<dbReference type="HOGENOM" id="CLU_009164_0_0_5"/>
<evidence type="ECO:0000259" key="10">
    <source>
        <dbReference type="PROSITE" id="PS51160"/>
    </source>
</evidence>
<dbReference type="EMBL" id="CP000697">
    <property type="protein sequence ID" value="ABQ29555.1"/>
    <property type="molecule type" value="Genomic_DNA"/>
</dbReference>
<comment type="catalytic activity">
    <reaction evidence="9">
        <text>an acyl phosphate + H2O = a carboxylate + phosphate + H(+)</text>
        <dbReference type="Rhea" id="RHEA:14965"/>
        <dbReference type="ChEBI" id="CHEBI:15377"/>
        <dbReference type="ChEBI" id="CHEBI:15378"/>
        <dbReference type="ChEBI" id="CHEBI:29067"/>
        <dbReference type="ChEBI" id="CHEBI:43474"/>
        <dbReference type="ChEBI" id="CHEBI:59918"/>
        <dbReference type="EC" id="3.6.1.7"/>
    </reaction>
</comment>
<dbReference type="InterPro" id="IPR006070">
    <property type="entry name" value="Sua5-like_dom"/>
</dbReference>
<keyword evidence="9" id="KW-0378">Hydrolase</keyword>
<evidence type="ECO:0000313" key="13">
    <source>
        <dbReference type="Proteomes" id="UP000000245"/>
    </source>
</evidence>
<evidence type="ECO:0000313" key="12">
    <source>
        <dbReference type="EMBL" id="ABQ29555.1"/>
    </source>
</evidence>
<dbReference type="InterPro" id="IPR055128">
    <property type="entry name" value="HypF_C_2"/>
</dbReference>
<dbReference type="Pfam" id="PF17788">
    <property type="entry name" value="HypF_C"/>
    <property type="match status" value="1"/>
</dbReference>
<dbReference type="UniPathway" id="UPA00335"/>
<comment type="catalytic activity">
    <reaction evidence="7 8">
        <text>C-terminal L-cysteinyl-[HypE protein] + carbamoyl phosphate + ATP + H2O = C-terminal S-carboxamide-L-cysteinyl-[HypE protein] + AMP + phosphate + diphosphate + H(+)</text>
        <dbReference type="Rhea" id="RHEA:55636"/>
        <dbReference type="Rhea" id="RHEA-COMP:14247"/>
        <dbReference type="Rhea" id="RHEA-COMP:14392"/>
        <dbReference type="ChEBI" id="CHEBI:15377"/>
        <dbReference type="ChEBI" id="CHEBI:15378"/>
        <dbReference type="ChEBI" id="CHEBI:30616"/>
        <dbReference type="ChEBI" id="CHEBI:33019"/>
        <dbReference type="ChEBI" id="CHEBI:43474"/>
        <dbReference type="ChEBI" id="CHEBI:58228"/>
        <dbReference type="ChEBI" id="CHEBI:76913"/>
        <dbReference type="ChEBI" id="CHEBI:139126"/>
        <dbReference type="ChEBI" id="CHEBI:456215"/>
    </reaction>
</comment>
<comment type="similarity">
    <text evidence="2 8">Belongs to the carbamoyltransferase HypF family.</text>
</comment>
<dbReference type="SUPFAM" id="SSF54975">
    <property type="entry name" value="Acylphosphatase/BLUF domain-like"/>
    <property type="match status" value="1"/>
</dbReference>
<dbReference type="InterPro" id="IPR051060">
    <property type="entry name" value="Carbamoyltrans_HypF-like"/>
</dbReference>
<dbReference type="Pfam" id="PF22521">
    <property type="entry name" value="HypF_C_2"/>
    <property type="match status" value="1"/>
</dbReference>
<dbReference type="RefSeq" id="WP_011941450.1">
    <property type="nucleotide sequence ID" value="NC_009484.1"/>
</dbReference>
<dbReference type="InterPro" id="IPR001792">
    <property type="entry name" value="Acylphosphatase-like_dom"/>
</dbReference>
<dbReference type="GO" id="GO:0008270">
    <property type="term" value="F:zinc ion binding"/>
    <property type="evidence" value="ECO:0007669"/>
    <property type="project" value="UniProtKB-KW"/>
</dbReference>
<keyword evidence="4" id="KW-0479">Metal-binding</keyword>
<reference evidence="12 13" key="1">
    <citation type="submission" date="2007-05" db="EMBL/GenBank/DDBJ databases">
        <title>Complete sequence of chromosome of Acidiphilium cryptum JF-5.</title>
        <authorList>
            <consortium name="US DOE Joint Genome Institute"/>
            <person name="Copeland A."/>
            <person name="Lucas S."/>
            <person name="Lapidus A."/>
            <person name="Barry K."/>
            <person name="Detter J.C."/>
            <person name="Glavina del Rio T."/>
            <person name="Hammon N."/>
            <person name="Israni S."/>
            <person name="Dalin E."/>
            <person name="Tice H."/>
            <person name="Pitluck S."/>
            <person name="Sims D."/>
            <person name="Brettin T."/>
            <person name="Bruce D."/>
            <person name="Han C."/>
            <person name="Schmutz J."/>
            <person name="Larimer F."/>
            <person name="Land M."/>
            <person name="Hauser L."/>
            <person name="Kyrpides N."/>
            <person name="Kim E."/>
            <person name="Magnuson T."/>
            <person name="Richardson P."/>
        </authorList>
    </citation>
    <scope>NUCLEOTIDE SEQUENCE [LARGE SCALE GENOMIC DNA]</scope>
    <source>
        <strain evidence="12 13">JF-5</strain>
    </source>
</reference>
<dbReference type="InterPro" id="IPR036046">
    <property type="entry name" value="Acylphosphatase-like_dom_sf"/>
</dbReference>
<evidence type="ECO:0000256" key="2">
    <source>
        <dbReference type="ARBA" id="ARBA00008097"/>
    </source>
</evidence>
<dbReference type="Proteomes" id="UP000000245">
    <property type="component" value="Chromosome"/>
</dbReference>
<feature type="domain" description="YrdC-like" evidence="11">
    <location>
        <begin position="199"/>
        <end position="385"/>
    </location>
</feature>
<feature type="active site" evidence="9">
    <location>
        <position position="18"/>
    </location>
</feature>
<protein>
    <recommendedName>
        <fullName evidence="8">Carbamoyltransferase HypF</fullName>
        <ecNumber evidence="8">6.2.-.-</ecNumber>
    </recommendedName>
</protein>
<feature type="active site" evidence="9">
    <location>
        <position position="36"/>
    </location>
</feature>
<dbReference type="EC" id="6.2.-.-" evidence="8"/>
<organism evidence="12 13">
    <name type="scientific">Acidiphilium cryptum (strain JF-5)</name>
    <dbReference type="NCBI Taxonomy" id="349163"/>
    <lineage>
        <taxon>Bacteria</taxon>
        <taxon>Pseudomonadati</taxon>
        <taxon>Pseudomonadota</taxon>
        <taxon>Alphaproteobacteria</taxon>
        <taxon>Acetobacterales</taxon>
        <taxon>Acidocellaceae</taxon>
        <taxon>Acidiphilium</taxon>
    </lineage>
</organism>
<dbReference type="InterPro" id="IPR004421">
    <property type="entry name" value="Carbamoyltransferase_HypF"/>
</dbReference>
<dbReference type="NCBIfam" id="TIGR00143">
    <property type="entry name" value="hypF"/>
    <property type="match status" value="1"/>
</dbReference>
<evidence type="ECO:0000256" key="6">
    <source>
        <dbReference type="ARBA" id="ARBA00022833"/>
    </source>
</evidence>
<dbReference type="GO" id="GO:0051604">
    <property type="term" value="P:protein maturation"/>
    <property type="evidence" value="ECO:0007669"/>
    <property type="project" value="TreeGrafter"/>
</dbReference>
<proteinExistence type="inferred from homology"/>
<dbReference type="SUPFAM" id="SSF55821">
    <property type="entry name" value="YrdC/RibB"/>
    <property type="match status" value="1"/>
</dbReference>
<feature type="domain" description="Acylphosphatase-like" evidence="10">
    <location>
        <begin position="3"/>
        <end position="89"/>
    </location>
</feature>
<evidence type="ECO:0000256" key="9">
    <source>
        <dbReference type="PROSITE-ProRule" id="PRU00520"/>
    </source>
</evidence>
<evidence type="ECO:0000256" key="5">
    <source>
        <dbReference type="ARBA" id="ARBA00022771"/>
    </source>
</evidence>
<dbReference type="GO" id="GO:0003725">
    <property type="term" value="F:double-stranded RNA binding"/>
    <property type="evidence" value="ECO:0007669"/>
    <property type="project" value="InterPro"/>
</dbReference>
<evidence type="ECO:0000259" key="11">
    <source>
        <dbReference type="PROSITE" id="PS51163"/>
    </source>
</evidence>
<evidence type="ECO:0000256" key="8">
    <source>
        <dbReference type="PIRNR" id="PIRNR006256"/>
    </source>
</evidence>
<dbReference type="Gene3D" id="3.30.420.40">
    <property type="match status" value="1"/>
</dbReference>
<dbReference type="PROSITE" id="PS51160">
    <property type="entry name" value="ACYLPHOSPHATASE_3"/>
    <property type="match status" value="1"/>
</dbReference>